<dbReference type="PATRIC" id="fig|989403.3.peg.2187"/>
<dbReference type="STRING" id="989403.SAMN05421798_102661"/>
<comment type="caution">
    <text evidence="2">The sequence shown here is derived from an EMBL/GenBank/DDBJ whole genome shotgun (WGS) entry which is preliminary data.</text>
</comment>
<accession>A0A165YWF2</accession>
<evidence type="ECO:0000256" key="1">
    <source>
        <dbReference type="SAM" id="MobiDB-lite"/>
    </source>
</evidence>
<dbReference type="RefSeq" id="WP_208979353.1">
    <property type="nucleotide sequence ID" value="NZ_FOFM01000002.1"/>
</dbReference>
<organism evidence="2 3">
    <name type="scientific">Pseudovibrio axinellae</name>
    <dbReference type="NCBI Taxonomy" id="989403"/>
    <lineage>
        <taxon>Bacteria</taxon>
        <taxon>Pseudomonadati</taxon>
        <taxon>Pseudomonadota</taxon>
        <taxon>Alphaproteobacteria</taxon>
        <taxon>Hyphomicrobiales</taxon>
        <taxon>Stappiaceae</taxon>
        <taxon>Pseudovibrio</taxon>
    </lineage>
</organism>
<dbReference type="AlphaFoldDB" id="A0A165YWF2"/>
<evidence type="ECO:0000313" key="2">
    <source>
        <dbReference type="EMBL" id="KZL19295.1"/>
    </source>
</evidence>
<keyword evidence="3" id="KW-1185">Reference proteome</keyword>
<name>A0A165YWF2_9HYPH</name>
<gene>
    <name evidence="2" type="ORF">PsAD2_02046</name>
</gene>
<dbReference type="Proteomes" id="UP000076577">
    <property type="component" value="Unassembled WGS sequence"/>
</dbReference>
<proteinExistence type="predicted"/>
<dbReference type="Gene3D" id="3.30.70.120">
    <property type="match status" value="1"/>
</dbReference>
<dbReference type="EMBL" id="LMCB01000015">
    <property type="protein sequence ID" value="KZL19295.1"/>
    <property type="molecule type" value="Genomic_DNA"/>
</dbReference>
<feature type="region of interest" description="Disordered" evidence="1">
    <location>
        <begin position="135"/>
        <end position="156"/>
    </location>
</feature>
<sequence>MSDLSAYKAKSGRFEPVWTIEIQTLPEDTDRILDAVMQVHPLSFGRYQRNASISALGKETSQPEEHSTTTTHIENFQAGMTETYPMVELKISIERDLKELEKVMDAIIYAHHYEEPVIFLREDWASRAAYNPKSDNPNRWWNNGRGMPKKLEDAEV</sequence>
<evidence type="ECO:0000313" key="3">
    <source>
        <dbReference type="Proteomes" id="UP000076577"/>
    </source>
</evidence>
<reference evidence="2 3" key="1">
    <citation type="journal article" date="2016" name="Front. Microbiol.">
        <title>Comparative Genomic Analysis Reveals a Diverse Repertoire of Genes Involved in Prokaryote-Eukaryote Interactions within the Pseudovibrio Genus.</title>
        <authorList>
            <person name="Romano S."/>
            <person name="Fernandez-Guerra A."/>
            <person name="Reen F.J."/>
            <person name="Glockner F.O."/>
            <person name="Crowley S.P."/>
            <person name="O'Sullivan O."/>
            <person name="Cotter P.D."/>
            <person name="Adams C."/>
            <person name="Dobson A.D."/>
            <person name="O'Gara F."/>
        </authorList>
    </citation>
    <scope>NUCLEOTIDE SEQUENCE [LARGE SCALE GENOMIC DNA]</scope>
    <source>
        <strain evidence="2 3">Ad2</strain>
    </source>
</reference>
<dbReference type="InterPro" id="IPR015867">
    <property type="entry name" value="N-reg_PII/ATP_PRibTrfase_C"/>
</dbReference>
<protein>
    <submittedName>
        <fullName evidence="2">Uncharacterized protein</fullName>
    </submittedName>
</protein>